<feature type="compositionally biased region" description="Polar residues" evidence="2">
    <location>
        <begin position="150"/>
        <end position="160"/>
    </location>
</feature>
<feature type="compositionally biased region" description="Acidic residues" evidence="2">
    <location>
        <begin position="205"/>
        <end position="216"/>
    </location>
</feature>
<proteinExistence type="predicted"/>
<evidence type="ECO:0000256" key="2">
    <source>
        <dbReference type="SAM" id="MobiDB-lite"/>
    </source>
</evidence>
<keyword evidence="5" id="KW-1185">Reference proteome</keyword>
<protein>
    <submittedName>
        <fullName evidence="4">Zinc finger CCHC-type superfamily</fullName>
    </submittedName>
</protein>
<feature type="compositionally biased region" description="Acidic residues" evidence="2">
    <location>
        <begin position="186"/>
        <end position="197"/>
    </location>
</feature>
<reference evidence="4 5" key="1">
    <citation type="submission" date="2020-12" db="EMBL/GenBank/DDBJ databases">
        <title>Concerted genomic and epigenomic changes stabilize Arabidopsis allopolyploids.</title>
        <authorList>
            <person name="Chen Z."/>
        </authorList>
    </citation>
    <scope>NUCLEOTIDE SEQUENCE [LARGE SCALE GENOMIC DNA]</scope>
    <source>
        <strain evidence="4">Allo738</strain>
        <tissue evidence="4">Leaf</tissue>
    </source>
</reference>
<feature type="compositionally biased region" description="Basic and acidic residues" evidence="2">
    <location>
        <begin position="344"/>
        <end position="358"/>
    </location>
</feature>
<dbReference type="EMBL" id="JAEFBK010000013">
    <property type="protein sequence ID" value="KAG7533264.1"/>
    <property type="molecule type" value="Genomic_DNA"/>
</dbReference>
<feature type="compositionally biased region" description="Acidic residues" evidence="2">
    <location>
        <begin position="1"/>
        <end position="19"/>
    </location>
</feature>
<dbReference type="InterPro" id="IPR001878">
    <property type="entry name" value="Znf_CCHC"/>
</dbReference>
<evidence type="ECO:0000256" key="1">
    <source>
        <dbReference type="PROSITE-ProRule" id="PRU00047"/>
    </source>
</evidence>
<dbReference type="SMART" id="SM00343">
    <property type="entry name" value="ZnF_C2HC"/>
    <property type="match status" value="1"/>
</dbReference>
<feature type="region of interest" description="Disordered" evidence="2">
    <location>
        <begin position="340"/>
        <end position="367"/>
    </location>
</feature>
<accession>A0A8T1XLU4</accession>
<feature type="region of interest" description="Disordered" evidence="2">
    <location>
        <begin position="1"/>
        <end position="217"/>
    </location>
</feature>
<organism evidence="4 5">
    <name type="scientific">Arabidopsis thaliana x Arabidopsis arenosa</name>
    <dbReference type="NCBI Taxonomy" id="1240361"/>
    <lineage>
        <taxon>Eukaryota</taxon>
        <taxon>Viridiplantae</taxon>
        <taxon>Streptophyta</taxon>
        <taxon>Embryophyta</taxon>
        <taxon>Tracheophyta</taxon>
        <taxon>Spermatophyta</taxon>
        <taxon>Magnoliopsida</taxon>
        <taxon>eudicotyledons</taxon>
        <taxon>Gunneridae</taxon>
        <taxon>Pentapetalae</taxon>
        <taxon>rosids</taxon>
        <taxon>malvids</taxon>
        <taxon>Brassicales</taxon>
        <taxon>Brassicaceae</taxon>
        <taxon>Camelineae</taxon>
        <taxon>Arabidopsis</taxon>
    </lineage>
</organism>
<keyword evidence="1" id="KW-0862">Zinc</keyword>
<sequence length="930" mass="107127">MESEDENYTYETDWQDEEDKSQSLTGENDGYEGRSWCEDYSSSEFGYEPDGEEREPEPPDPSQETTSHQGWYGEEADQESNADEPYGEKSWCESEEEEPNQENRPWCEIPYSDHEEEHQEEDRPWCEIPEDDYEDASNDGDKPWCEETDSQISLDESPTSYGDEPESKEEFDEDNEAESEAGRDDSGEEYTEADEDVSVVGKDDSGEEYTEADEDVSVVGRDEVRYINFAGHHQGPEPYLRWEQEMEDWLSSNQIPEEEKTIYAEDTLTEDAFRRWEQDAYIRLEYDEPDASWEEMKQLLYEEFVEDAGDMRQYNLRVYANPEPRRWILAKPKATPKRAFIPKPKKETTPALKEKTESKSTSQVKKKKLSAISLLEPHVEPHSELHAEPHPELKQGKFSNLSKSKEMICYRCHKRGHFAANCSTRQVEKLTTKEFKPNASLASKGLESFNSCMIHLLLPKNVDSGHTMEHKANEVQRNMSIERQPLEILVSGTYDHIRYWNSFILHRCIKYSVFNDSTSSIMHLFFAKSVNNIAGTRENHRGELPEIKKLMIQSQNQSEPAPLVLTPPITKTRRVSNSCLIKEEPPDFKAQPREGVKKATRQLEAPDQNRGVILSFLLKGEPPDAPCIIKPPPYQGKTLASQNRMKANLLSLGADCIVSRSKLFQGRGYDADIQIKPNREYTRPAGTCIKPVDMEPFGGFLPKWSPNQAQGLGLIIHQQINPKKTNDSSGGIKDQRAESPYWGNLTVALFFPYLGFVPMGLPRKVFNEATSSHQGIIYQEIDSKMLQVHIADLLADKPAALLAELLAELLSEVPHQMKPNKEIFLILYLDVPQSFIWRPGEYLDHLEASLRALRYTTPHLIKRINSELYLPYLDPIVINVPWIFPLLFERPLKIFQSIKKLPRRHNFLPKLTRYKAHLTCLIWTNDHIFF</sequence>
<feature type="compositionally biased region" description="Acidic residues" evidence="2">
    <location>
        <begin position="163"/>
        <end position="179"/>
    </location>
</feature>
<dbReference type="Proteomes" id="UP000694240">
    <property type="component" value="Chromosome 13"/>
</dbReference>
<dbReference type="PROSITE" id="PS50158">
    <property type="entry name" value="ZF_CCHC"/>
    <property type="match status" value="1"/>
</dbReference>
<keyword evidence="1" id="KW-0863">Zinc-finger</keyword>
<comment type="caution">
    <text evidence="4">The sequence shown here is derived from an EMBL/GenBank/DDBJ whole genome shotgun (WGS) entry which is preliminary data.</text>
</comment>
<dbReference type="GO" id="GO:0008270">
    <property type="term" value="F:zinc ion binding"/>
    <property type="evidence" value="ECO:0007669"/>
    <property type="project" value="UniProtKB-KW"/>
</dbReference>
<evidence type="ECO:0000313" key="4">
    <source>
        <dbReference type="EMBL" id="KAG7533264.1"/>
    </source>
</evidence>
<feature type="compositionally biased region" description="Acidic residues" evidence="2">
    <location>
        <begin position="128"/>
        <end position="138"/>
    </location>
</feature>
<feature type="compositionally biased region" description="Basic and acidic residues" evidence="2">
    <location>
        <begin position="111"/>
        <end position="125"/>
    </location>
</feature>
<keyword evidence="1" id="KW-0479">Metal-binding</keyword>
<dbReference type="AlphaFoldDB" id="A0A8T1XLU4"/>
<gene>
    <name evidence="4" type="ORF">ISN45_Aa08g009030</name>
</gene>
<feature type="domain" description="CCHC-type" evidence="3">
    <location>
        <begin position="409"/>
        <end position="422"/>
    </location>
</feature>
<evidence type="ECO:0000259" key="3">
    <source>
        <dbReference type="PROSITE" id="PS50158"/>
    </source>
</evidence>
<evidence type="ECO:0000313" key="5">
    <source>
        <dbReference type="Proteomes" id="UP000694240"/>
    </source>
</evidence>
<name>A0A8T1XLU4_9BRAS</name>
<dbReference type="GO" id="GO:0003676">
    <property type="term" value="F:nucleic acid binding"/>
    <property type="evidence" value="ECO:0007669"/>
    <property type="project" value="InterPro"/>
</dbReference>